<dbReference type="Proteomes" id="UP001177670">
    <property type="component" value="Unassembled WGS sequence"/>
</dbReference>
<evidence type="ECO:0000256" key="2">
    <source>
        <dbReference type="ARBA" id="ARBA00004174"/>
    </source>
</evidence>
<dbReference type="GO" id="GO:0016705">
    <property type="term" value="F:oxidoreductase activity, acting on paired donors, with incorporation or reduction of molecular oxygen"/>
    <property type="evidence" value="ECO:0007669"/>
    <property type="project" value="InterPro"/>
</dbReference>
<comment type="similarity">
    <text evidence="4">Belongs to the cytochrome P450 family.</text>
</comment>
<dbReference type="GO" id="GO:0004497">
    <property type="term" value="F:monooxygenase activity"/>
    <property type="evidence" value="ECO:0007669"/>
    <property type="project" value="UniProtKB-KW"/>
</dbReference>
<reference evidence="13" key="1">
    <citation type="submission" date="2021-10" db="EMBL/GenBank/DDBJ databases">
        <title>Melipona bicolor Genome sequencing and assembly.</title>
        <authorList>
            <person name="Araujo N.S."/>
            <person name="Arias M.C."/>
        </authorList>
    </citation>
    <scope>NUCLEOTIDE SEQUENCE</scope>
    <source>
        <strain evidence="13">USP_2M_L1-L4_2017</strain>
        <tissue evidence="13">Whole body</tissue>
    </source>
</reference>
<dbReference type="GO" id="GO:0020037">
    <property type="term" value="F:heme binding"/>
    <property type="evidence" value="ECO:0007669"/>
    <property type="project" value="InterPro"/>
</dbReference>
<dbReference type="AlphaFoldDB" id="A0AA40FJ90"/>
<dbReference type="SUPFAM" id="SSF48264">
    <property type="entry name" value="Cytochrome P450"/>
    <property type="match status" value="1"/>
</dbReference>
<dbReference type="GO" id="GO:0005506">
    <property type="term" value="F:iron ion binding"/>
    <property type="evidence" value="ECO:0007669"/>
    <property type="project" value="InterPro"/>
</dbReference>
<dbReference type="PANTHER" id="PTHR24292">
    <property type="entry name" value="CYTOCHROME P450"/>
    <property type="match status" value="1"/>
</dbReference>
<dbReference type="InterPro" id="IPR050476">
    <property type="entry name" value="Insect_CytP450_Detox"/>
</dbReference>
<evidence type="ECO:0000313" key="13">
    <source>
        <dbReference type="EMBL" id="KAK1120112.1"/>
    </source>
</evidence>
<keyword evidence="11" id="KW-0503">Monooxygenase</keyword>
<proteinExistence type="inferred from homology"/>
<protein>
    <recommendedName>
        <fullName evidence="15">Cytochrome P450</fullName>
    </recommendedName>
</protein>
<dbReference type="EMBL" id="JAHYIQ010000033">
    <property type="protein sequence ID" value="KAK1120112.1"/>
    <property type="molecule type" value="Genomic_DNA"/>
</dbReference>
<comment type="cofactor">
    <cofactor evidence="1">
        <name>heme</name>
        <dbReference type="ChEBI" id="CHEBI:30413"/>
    </cofactor>
</comment>
<evidence type="ECO:0000256" key="3">
    <source>
        <dbReference type="ARBA" id="ARBA00004406"/>
    </source>
</evidence>
<evidence type="ECO:0000256" key="7">
    <source>
        <dbReference type="ARBA" id="ARBA00022824"/>
    </source>
</evidence>
<evidence type="ECO:0008006" key="15">
    <source>
        <dbReference type="Google" id="ProtNLM"/>
    </source>
</evidence>
<dbReference type="InterPro" id="IPR001128">
    <property type="entry name" value="Cyt_P450"/>
</dbReference>
<evidence type="ECO:0000256" key="9">
    <source>
        <dbReference type="ARBA" id="ARBA00023002"/>
    </source>
</evidence>
<evidence type="ECO:0000256" key="6">
    <source>
        <dbReference type="ARBA" id="ARBA00022723"/>
    </source>
</evidence>
<dbReference type="Gene3D" id="1.10.630.10">
    <property type="entry name" value="Cytochrome P450"/>
    <property type="match status" value="1"/>
</dbReference>
<sequence>MHEMKYLDAIINETLRLYPIVTLIGRMCVKDFELPPARTGSTPFTIKEIASGFP</sequence>
<name>A0AA40FJ90_9HYME</name>
<evidence type="ECO:0000256" key="8">
    <source>
        <dbReference type="ARBA" id="ARBA00022848"/>
    </source>
</evidence>
<evidence type="ECO:0000256" key="12">
    <source>
        <dbReference type="ARBA" id="ARBA00023136"/>
    </source>
</evidence>
<organism evidence="13 14">
    <name type="scientific">Melipona bicolor</name>
    <dbReference type="NCBI Taxonomy" id="60889"/>
    <lineage>
        <taxon>Eukaryota</taxon>
        <taxon>Metazoa</taxon>
        <taxon>Ecdysozoa</taxon>
        <taxon>Arthropoda</taxon>
        <taxon>Hexapoda</taxon>
        <taxon>Insecta</taxon>
        <taxon>Pterygota</taxon>
        <taxon>Neoptera</taxon>
        <taxon>Endopterygota</taxon>
        <taxon>Hymenoptera</taxon>
        <taxon>Apocrita</taxon>
        <taxon>Aculeata</taxon>
        <taxon>Apoidea</taxon>
        <taxon>Anthophila</taxon>
        <taxon>Apidae</taxon>
        <taxon>Melipona</taxon>
    </lineage>
</organism>
<keyword evidence="14" id="KW-1185">Reference proteome</keyword>
<keyword evidence="5" id="KW-0349">Heme</keyword>
<gene>
    <name evidence="13" type="ORF">K0M31_012836</name>
</gene>
<keyword evidence="12" id="KW-0472">Membrane</keyword>
<evidence type="ECO:0000256" key="10">
    <source>
        <dbReference type="ARBA" id="ARBA00023004"/>
    </source>
</evidence>
<keyword evidence="6" id="KW-0479">Metal-binding</keyword>
<evidence type="ECO:0000256" key="4">
    <source>
        <dbReference type="ARBA" id="ARBA00010617"/>
    </source>
</evidence>
<evidence type="ECO:0000256" key="1">
    <source>
        <dbReference type="ARBA" id="ARBA00001971"/>
    </source>
</evidence>
<keyword evidence="8" id="KW-0492">Microsome</keyword>
<evidence type="ECO:0000256" key="5">
    <source>
        <dbReference type="ARBA" id="ARBA00022617"/>
    </source>
</evidence>
<keyword evidence="9" id="KW-0560">Oxidoreductase</keyword>
<keyword evidence="10" id="KW-0408">Iron</keyword>
<dbReference type="Pfam" id="PF00067">
    <property type="entry name" value="p450"/>
    <property type="match status" value="1"/>
</dbReference>
<keyword evidence="7" id="KW-0256">Endoplasmic reticulum</keyword>
<comment type="subcellular location">
    <subcellularLocation>
        <location evidence="3">Endoplasmic reticulum membrane</location>
        <topology evidence="3">Peripheral membrane protein</topology>
    </subcellularLocation>
    <subcellularLocation>
        <location evidence="2">Microsome membrane</location>
        <topology evidence="2">Peripheral membrane protein</topology>
    </subcellularLocation>
</comment>
<accession>A0AA40FJ90</accession>
<evidence type="ECO:0000256" key="11">
    <source>
        <dbReference type="ARBA" id="ARBA00023033"/>
    </source>
</evidence>
<dbReference type="InterPro" id="IPR036396">
    <property type="entry name" value="Cyt_P450_sf"/>
</dbReference>
<dbReference type="GO" id="GO:0005789">
    <property type="term" value="C:endoplasmic reticulum membrane"/>
    <property type="evidence" value="ECO:0007669"/>
    <property type="project" value="UniProtKB-SubCell"/>
</dbReference>
<comment type="caution">
    <text evidence="13">The sequence shown here is derived from an EMBL/GenBank/DDBJ whole genome shotgun (WGS) entry which is preliminary data.</text>
</comment>
<dbReference type="PANTHER" id="PTHR24292:SF54">
    <property type="entry name" value="CYP9F3-RELATED"/>
    <property type="match status" value="1"/>
</dbReference>
<evidence type="ECO:0000313" key="14">
    <source>
        <dbReference type="Proteomes" id="UP001177670"/>
    </source>
</evidence>